<dbReference type="Pfam" id="PF02096">
    <property type="entry name" value="60KD_IMP"/>
    <property type="match status" value="1"/>
</dbReference>
<feature type="non-terminal residue" evidence="23">
    <location>
        <position position="1"/>
    </location>
</feature>
<comment type="subcellular location">
    <subcellularLocation>
        <location evidence="18">Membrane</location>
        <topology evidence="18">Multi-pass membrane protein</topology>
    </subcellularLocation>
    <subcellularLocation>
        <location evidence="2">Membrane</location>
        <topology evidence="2">Single-pass membrane protein</topology>
    </subcellularLocation>
</comment>
<dbReference type="InterPro" id="IPR032872">
    <property type="entry name" value="WAK_assoc_C"/>
</dbReference>
<dbReference type="InterPro" id="IPR028055">
    <property type="entry name" value="YidC/Oxa/ALB_C"/>
</dbReference>
<dbReference type="SMART" id="SM00184">
    <property type="entry name" value="RING"/>
    <property type="match status" value="1"/>
</dbReference>
<protein>
    <submittedName>
        <fullName evidence="23">Mitochondrial inner membrane protein OXA1</fullName>
    </submittedName>
</protein>
<accession>A0AAV6NLT4</accession>
<reference evidence="23 24" key="1">
    <citation type="journal article" date="2021" name="Hortic Res">
        <title>The domestication of Cucurbita argyrosperma as revealed by the genome of its wild relative.</title>
        <authorList>
            <person name="Barrera-Redondo J."/>
            <person name="Sanchez-de la Vega G."/>
            <person name="Aguirre-Liguori J.A."/>
            <person name="Castellanos-Morales G."/>
            <person name="Gutierrez-Guerrero Y.T."/>
            <person name="Aguirre-Dugua X."/>
            <person name="Aguirre-Planter E."/>
            <person name="Tenaillon M.I."/>
            <person name="Lira-Saade R."/>
            <person name="Eguiarte L.E."/>
        </authorList>
    </citation>
    <scope>NUCLEOTIDE SEQUENCE [LARGE SCALE GENOMIC DNA]</scope>
    <source>
        <strain evidence="23">JBR-2021</strain>
    </source>
</reference>
<dbReference type="CDD" id="cd16461">
    <property type="entry name" value="RING-H2_EL5-like"/>
    <property type="match status" value="1"/>
</dbReference>
<dbReference type="NCBIfam" id="TIGR03592">
    <property type="entry name" value="yidC_oxa1_cterm"/>
    <property type="match status" value="1"/>
</dbReference>
<comment type="pathway">
    <text evidence="3">Protein modification; protein ubiquitination.</text>
</comment>
<comment type="similarity">
    <text evidence="18">Belongs to the OXA1/ALB3/YidC family.</text>
</comment>
<evidence type="ECO:0000256" key="2">
    <source>
        <dbReference type="ARBA" id="ARBA00004167"/>
    </source>
</evidence>
<dbReference type="EMBL" id="JAGKQH010000004">
    <property type="protein sequence ID" value="KAG6600518.1"/>
    <property type="molecule type" value="Genomic_DNA"/>
</dbReference>
<dbReference type="Proteomes" id="UP000685013">
    <property type="component" value="Chromosome 4"/>
</dbReference>
<evidence type="ECO:0000256" key="6">
    <source>
        <dbReference type="ARBA" id="ARBA00022723"/>
    </source>
</evidence>
<keyword evidence="11 20" id="KW-1133">Transmembrane helix</keyword>
<keyword evidence="12 20" id="KW-0472">Membrane</keyword>
<sequence>MAAANFSVAVAVTVLLAFFFLNRAEAQFLCKQSSCRGDFSVAVRFPFRLKNTQDSRCGFKPDFDLYCNNQRQTILNLPDAGDVVVLFIDYKSQSLWINDPDQCFPRRLLIDSFDLKNSPFTSYYRSEPYTVLNCSYPVETLPFDRVRKIKCMSGGNYSVIAVPNRDLDMVNAFLPSQCNVIATRKLPSTRMELEDGMVVKWSNPNCGNCEARGGDCGFKSNSSAEIQCFNLPKSGIPRGAKYGLIIGVGIPGLLFLIGLGCYVCGKFKAFTRPNRPTTNLSLSMGHQPTSAVAGLDKPTIESFPKTQLGESRRLPKPNDTTCAICLSEYQPKETIRTIPDCRHFFHSNCIDEWLKLNATCPVCRNSPEDSSAASTPSRTVSMKIELTVLSFLNPKPLVSVSSYAPRFDSSSSSGFLPSPLPSSHRRRAHRQTVSMAYRRSLCTRANIIARQCHPSISIFGHTDDRKNQHVDGDSISQEKINNFLQRRSFGTSFNVSSRSNLFPHGRRYPNTLLPSSAGSFFCRYMSSTIGEGSEKIEFMSDVAEVLTDTTVQSAVSQAAVANEVAIAAADSFLPVKGLQYFIDGIHSFTGLNWWACIVLTTLLIRGATFPLLINQLKSTAKLTLLRPHLEEVKNEMQEKGMDPRAVAEGQQKMKKLFHEFGVSPFTPLKGLFIQGPVFISFFLAITNMAEKVPSFKNGGAYWFVDLTTPDTMYIFPVLTALTFWITVEFNMQEGMEGNPMAGTMKNVMRGLAIATVPLTSSFPKAIFCYWVTSNLFSLAYGAVLKVPGVKKALGVPEIPVADKNTAPQPAFSFLTAMKQATAAPKEPTTTSLTAEPSRSPSPLQDRKVSSSSVISQRLRSLEKEVKGRKKMKNKKK</sequence>
<evidence type="ECO:0000256" key="12">
    <source>
        <dbReference type="ARBA" id="ARBA00023136"/>
    </source>
</evidence>
<keyword evidence="8 17" id="KW-0863">Zinc-finger</keyword>
<dbReference type="AlphaFoldDB" id="A0AAV6NLT4"/>
<feature type="region of interest" description="Disordered" evidence="19">
    <location>
        <begin position="406"/>
        <end position="429"/>
    </location>
</feature>
<evidence type="ECO:0000256" key="20">
    <source>
        <dbReference type="SAM" id="Phobius"/>
    </source>
</evidence>
<feature type="compositionally biased region" description="Basic residues" evidence="19">
    <location>
        <begin position="866"/>
        <end position="876"/>
    </location>
</feature>
<evidence type="ECO:0000256" key="15">
    <source>
        <dbReference type="ARBA" id="ARBA00047899"/>
    </source>
</evidence>
<name>A0AAV6NLT4_9ROSI</name>
<comment type="similarity">
    <text evidence="14">Belongs to the RING-type zinc finger family. ATL subfamily.</text>
</comment>
<dbReference type="GO" id="GO:0008270">
    <property type="term" value="F:zinc ion binding"/>
    <property type="evidence" value="ECO:0007669"/>
    <property type="project" value="UniProtKB-KW"/>
</dbReference>
<dbReference type="PANTHER" id="PTHR46279">
    <property type="entry name" value="RING/U-BOX SUPERFAMILY PROTEIN"/>
    <property type="match status" value="1"/>
</dbReference>
<evidence type="ECO:0000256" key="13">
    <source>
        <dbReference type="ARBA" id="ARBA00023180"/>
    </source>
</evidence>
<feature type="region of interest" description="Disordered" evidence="19">
    <location>
        <begin position="820"/>
        <end position="876"/>
    </location>
</feature>
<organism evidence="23 24">
    <name type="scientific">Cucurbita argyrosperma subsp. sororia</name>
    <dbReference type="NCBI Taxonomy" id="37648"/>
    <lineage>
        <taxon>Eukaryota</taxon>
        <taxon>Viridiplantae</taxon>
        <taxon>Streptophyta</taxon>
        <taxon>Embryophyta</taxon>
        <taxon>Tracheophyta</taxon>
        <taxon>Spermatophyta</taxon>
        <taxon>Magnoliopsida</taxon>
        <taxon>eudicotyledons</taxon>
        <taxon>Gunneridae</taxon>
        <taxon>Pentapetalae</taxon>
        <taxon>rosids</taxon>
        <taxon>fabids</taxon>
        <taxon>Cucurbitales</taxon>
        <taxon>Cucurbitaceae</taxon>
        <taxon>Cucurbiteae</taxon>
        <taxon>Cucurbita</taxon>
    </lineage>
</organism>
<dbReference type="PANTHER" id="PTHR46279:SF31">
    <property type="entry name" value="RING-H2 FINGER PROTEIN ATL20-LIKE ISOFORM X1"/>
    <property type="match status" value="1"/>
</dbReference>
<keyword evidence="13" id="KW-0325">Glycoprotein</keyword>
<evidence type="ECO:0000256" key="7">
    <source>
        <dbReference type="ARBA" id="ARBA00022729"/>
    </source>
</evidence>
<evidence type="ECO:0000256" key="10">
    <source>
        <dbReference type="ARBA" id="ARBA00022833"/>
    </source>
</evidence>
<evidence type="ECO:0000259" key="22">
    <source>
        <dbReference type="PROSITE" id="PS50089"/>
    </source>
</evidence>
<keyword evidence="9" id="KW-0833">Ubl conjugation pathway</keyword>
<keyword evidence="10" id="KW-0862">Zinc</keyword>
<proteinExistence type="inferred from homology"/>
<feature type="compositionally biased region" description="Polar residues" evidence="19">
    <location>
        <begin position="827"/>
        <end position="842"/>
    </location>
</feature>
<feature type="domain" description="RING-type" evidence="22">
    <location>
        <begin position="322"/>
        <end position="364"/>
    </location>
</feature>
<feature type="compositionally biased region" description="Low complexity" evidence="19">
    <location>
        <begin position="849"/>
        <end position="858"/>
    </location>
</feature>
<dbReference type="Pfam" id="PF14380">
    <property type="entry name" value="WAK_assoc"/>
    <property type="match status" value="1"/>
</dbReference>
<feature type="signal peptide" evidence="21">
    <location>
        <begin position="1"/>
        <end position="26"/>
    </location>
</feature>
<evidence type="ECO:0000256" key="9">
    <source>
        <dbReference type="ARBA" id="ARBA00022786"/>
    </source>
</evidence>
<evidence type="ECO:0000313" key="23">
    <source>
        <dbReference type="EMBL" id="KAG6600518.1"/>
    </source>
</evidence>
<evidence type="ECO:0000256" key="4">
    <source>
        <dbReference type="ARBA" id="ARBA00022679"/>
    </source>
</evidence>
<dbReference type="CDD" id="cd20069">
    <property type="entry name" value="5TM_Oxa1-like"/>
    <property type="match status" value="1"/>
</dbReference>
<keyword evidence="6" id="KW-0479">Metal-binding</keyword>
<dbReference type="InterPro" id="IPR001841">
    <property type="entry name" value="Znf_RING"/>
</dbReference>
<dbReference type="InterPro" id="IPR025287">
    <property type="entry name" value="WAK_GUB"/>
</dbReference>
<evidence type="ECO:0000256" key="5">
    <source>
        <dbReference type="ARBA" id="ARBA00022692"/>
    </source>
</evidence>
<evidence type="ECO:0000256" key="19">
    <source>
        <dbReference type="SAM" id="MobiDB-lite"/>
    </source>
</evidence>
<evidence type="ECO:0000256" key="18">
    <source>
        <dbReference type="RuleBase" id="RU003945"/>
    </source>
</evidence>
<feature type="transmembrane region" description="Helical" evidence="20">
    <location>
        <begin position="701"/>
        <end position="727"/>
    </location>
</feature>
<evidence type="ECO:0000256" key="14">
    <source>
        <dbReference type="ARBA" id="ARBA00024209"/>
    </source>
</evidence>
<gene>
    <name evidence="23" type="primary">OXA1</name>
    <name evidence="23" type="ORF">SDJN03_05751</name>
</gene>
<dbReference type="GO" id="GO:0004674">
    <property type="term" value="F:protein serine/threonine kinase activity"/>
    <property type="evidence" value="ECO:0007669"/>
    <property type="project" value="UniProtKB-EC"/>
</dbReference>
<keyword evidence="5 18" id="KW-0812">Transmembrane</keyword>
<feature type="chain" id="PRO_5043585706" evidence="21">
    <location>
        <begin position="27"/>
        <end position="876"/>
    </location>
</feature>
<feature type="transmembrane region" description="Helical" evidence="20">
    <location>
        <begin position="242"/>
        <end position="265"/>
    </location>
</feature>
<dbReference type="GO" id="GO:0016020">
    <property type="term" value="C:membrane"/>
    <property type="evidence" value="ECO:0007669"/>
    <property type="project" value="UniProtKB-SubCell"/>
</dbReference>
<evidence type="ECO:0000256" key="21">
    <source>
        <dbReference type="SAM" id="SignalP"/>
    </source>
</evidence>
<evidence type="ECO:0000256" key="11">
    <source>
        <dbReference type="ARBA" id="ARBA00022989"/>
    </source>
</evidence>
<evidence type="ECO:0000313" key="24">
    <source>
        <dbReference type="Proteomes" id="UP000685013"/>
    </source>
</evidence>
<dbReference type="Pfam" id="PF13639">
    <property type="entry name" value="zf-RING_2"/>
    <property type="match status" value="1"/>
</dbReference>
<dbReference type="Pfam" id="PF13947">
    <property type="entry name" value="GUB_WAK_bind"/>
    <property type="match status" value="1"/>
</dbReference>
<dbReference type="GO" id="GO:0061630">
    <property type="term" value="F:ubiquitin protein ligase activity"/>
    <property type="evidence" value="ECO:0007669"/>
    <property type="project" value="UniProtKB-EC"/>
</dbReference>
<evidence type="ECO:0000256" key="3">
    <source>
        <dbReference type="ARBA" id="ARBA00004906"/>
    </source>
</evidence>
<comment type="caution">
    <text evidence="23">The sequence shown here is derived from an EMBL/GenBank/DDBJ whole genome shotgun (WGS) entry which is preliminary data.</text>
</comment>
<evidence type="ECO:0000256" key="1">
    <source>
        <dbReference type="ARBA" id="ARBA00000900"/>
    </source>
</evidence>
<dbReference type="InterPro" id="IPR046948">
    <property type="entry name" value="ATL20-22-like"/>
</dbReference>
<evidence type="ECO:0000256" key="8">
    <source>
        <dbReference type="ARBA" id="ARBA00022771"/>
    </source>
</evidence>
<feature type="transmembrane region" description="Helical" evidence="20">
    <location>
        <begin position="591"/>
        <end position="613"/>
    </location>
</feature>
<dbReference type="GO" id="GO:0030247">
    <property type="term" value="F:polysaccharide binding"/>
    <property type="evidence" value="ECO:0007669"/>
    <property type="project" value="InterPro"/>
</dbReference>
<keyword evidence="7 21" id="KW-0732">Signal</keyword>
<dbReference type="PROSITE" id="PS50089">
    <property type="entry name" value="ZF_RING_2"/>
    <property type="match status" value="1"/>
</dbReference>
<comment type="catalytic activity">
    <reaction evidence="15">
        <text>L-threonyl-[protein] + ATP = O-phospho-L-threonyl-[protein] + ADP + H(+)</text>
        <dbReference type="Rhea" id="RHEA:46608"/>
        <dbReference type="Rhea" id="RHEA-COMP:11060"/>
        <dbReference type="Rhea" id="RHEA-COMP:11605"/>
        <dbReference type="ChEBI" id="CHEBI:15378"/>
        <dbReference type="ChEBI" id="CHEBI:30013"/>
        <dbReference type="ChEBI" id="CHEBI:30616"/>
        <dbReference type="ChEBI" id="CHEBI:61977"/>
        <dbReference type="ChEBI" id="CHEBI:456216"/>
        <dbReference type="EC" id="2.7.11.1"/>
    </reaction>
</comment>
<comment type="catalytic activity">
    <reaction evidence="1">
        <text>S-ubiquitinyl-[E2 ubiquitin-conjugating enzyme]-L-cysteine + [acceptor protein]-L-lysine = [E2 ubiquitin-conjugating enzyme]-L-cysteine + N(6)-ubiquitinyl-[acceptor protein]-L-lysine.</text>
        <dbReference type="EC" id="2.3.2.27"/>
    </reaction>
</comment>
<keyword evidence="24" id="KW-1185">Reference proteome</keyword>
<evidence type="ECO:0000256" key="16">
    <source>
        <dbReference type="ARBA" id="ARBA00048679"/>
    </source>
</evidence>
<feature type="transmembrane region" description="Helical" evidence="20">
    <location>
        <begin position="671"/>
        <end position="689"/>
    </location>
</feature>
<comment type="catalytic activity">
    <reaction evidence="16">
        <text>L-seryl-[protein] + ATP = O-phospho-L-seryl-[protein] + ADP + H(+)</text>
        <dbReference type="Rhea" id="RHEA:17989"/>
        <dbReference type="Rhea" id="RHEA-COMP:9863"/>
        <dbReference type="Rhea" id="RHEA-COMP:11604"/>
        <dbReference type="ChEBI" id="CHEBI:15378"/>
        <dbReference type="ChEBI" id="CHEBI:29999"/>
        <dbReference type="ChEBI" id="CHEBI:30616"/>
        <dbReference type="ChEBI" id="CHEBI:83421"/>
        <dbReference type="ChEBI" id="CHEBI:456216"/>
        <dbReference type="EC" id="2.7.11.1"/>
    </reaction>
</comment>
<keyword evidence="4" id="KW-0808">Transferase</keyword>
<evidence type="ECO:0000256" key="17">
    <source>
        <dbReference type="PROSITE-ProRule" id="PRU00175"/>
    </source>
</evidence>